<evidence type="ECO:0000313" key="8">
    <source>
        <dbReference type="EMBL" id="ABE55239.1"/>
    </source>
</evidence>
<evidence type="ECO:0000256" key="4">
    <source>
        <dbReference type="ARBA" id="ARBA00022801"/>
    </source>
</evidence>
<keyword evidence="3" id="KW-0479">Metal-binding</keyword>
<dbReference type="InterPro" id="IPR045121">
    <property type="entry name" value="CoAse"/>
</dbReference>
<dbReference type="PANTHER" id="PTHR12992:SF11">
    <property type="entry name" value="MITOCHONDRIAL COENZYME A DIPHOSPHATASE NUDT8"/>
    <property type="match status" value="1"/>
</dbReference>
<dbReference type="HOGENOM" id="CLU_040940_5_1_6"/>
<dbReference type="AlphaFoldDB" id="Q12MT7"/>
<gene>
    <name evidence="8" type="ordered locus">Sden_1956</name>
</gene>
<dbReference type="eggNOG" id="COG0494">
    <property type="taxonomic scope" value="Bacteria"/>
</dbReference>
<keyword evidence="4 8" id="KW-0378">Hydrolase</keyword>
<dbReference type="PROSITE" id="PS51462">
    <property type="entry name" value="NUDIX"/>
    <property type="match status" value="1"/>
</dbReference>
<dbReference type="GO" id="GO:0010945">
    <property type="term" value="F:coenzyme A diphosphatase activity"/>
    <property type="evidence" value="ECO:0007669"/>
    <property type="project" value="InterPro"/>
</dbReference>
<dbReference type="NCBIfam" id="NF007980">
    <property type="entry name" value="PRK10707.1"/>
    <property type="match status" value="1"/>
</dbReference>
<dbReference type="PANTHER" id="PTHR12992">
    <property type="entry name" value="NUDIX HYDROLASE"/>
    <property type="match status" value="1"/>
</dbReference>
<dbReference type="Gene3D" id="3.90.79.10">
    <property type="entry name" value="Nucleoside Triphosphate Pyrophosphohydrolase"/>
    <property type="match status" value="1"/>
</dbReference>
<evidence type="ECO:0000256" key="5">
    <source>
        <dbReference type="ARBA" id="ARBA00022842"/>
    </source>
</evidence>
<proteinExistence type="predicted"/>
<feature type="domain" description="Nudix hydrolase" evidence="7">
    <location>
        <begin position="28"/>
        <end position="160"/>
    </location>
</feature>
<dbReference type="RefSeq" id="WP_011496395.1">
    <property type="nucleotide sequence ID" value="NC_007954.1"/>
</dbReference>
<protein>
    <submittedName>
        <fullName evidence="8">NUDIX hydrolase</fullName>
    </submittedName>
</protein>
<dbReference type="SUPFAM" id="SSF55811">
    <property type="entry name" value="Nudix"/>
    <property type="match status" value="1"/>
</dbReference>
<dbReference type="Pfam" id="PF00293">
    <property type="entry name" value="NUDIX"/>
    <property type="match status" value="1"/>
</dbReference>
<evidence type="ECO:0000256" key="6">
    <source>
        <dbReference type="ARBA" id="ARBA00023211"/>
    </source>
</evidence>
<sequence>MDKNEFRTRYSLHRLSDVIPSAPVKMPSRKAAVLIPLIEKNQQLHILLTQRPMHLRSHPGQISFPGGKTEQGDKDDIATALREAHEEIGLASSNVEVLGQFPTHKTFTGFDVTPVVGIIERPFKLVIDPGEVQDCFTVPLQYFIQQENRHQKRFMRNGKEYTVYLMPFEDRFIWGVTAAIIDLLCRHISLDNVANIQTSR</sequence>
<dbReference type="GO" id="GO:0046872">
    <property type="term" value="F:metal ion binding"/>
    <property type="evidence" value="ECO:0007669"/>
    <property type="project" value="UniProtKB-KW"/>
</dbReference>
<comment type="cofactor">
    <cofactor evidence="2">
        <name>Mg(2+)</name>
        <dbReference type="ChEBI" id="CHEBI:18420"/>
    </cofactor>
</comment>
<evidence type="ECO:0000259" key="7">
    <source>
        <dbReference type="PROSITE" id="PS51462"/>
    </source>
</evidence>
<evidence type="ECO:0000256" key="1">
    <source>
        <dbReference type="ARBA" id="ARBA00001936"/>
    </source>
</evidence>
<dbReference type="InterPro" id="IPR000086">
    <property type="entry name" value="NUDIX_hydrolase_dom"/>
</dbReference>
<keyword evidence="5" id="KW-0460">Magnesium</keyword>
<dbReference type="Proteomes" id="UP000001982">
    <property type="component" value="Chromosome"/>
</dbReference>
<reference evidence="8 9" key="1">
    <citation type="submission" date="2006-03" db="EMBL/GenBank/DDBJ databases">
        <title>Complete sequence of Shewanella denitrificans OS217.</title>
        <authorList>
            <consortium name="US DOE Joint Genome Institute"/>
            <person name="Copeland A."/>
            <person name="Lucas S."/>
            <person name="Lapidus A."/>
            <person name="Barry K."/>
            <person name="Detter J.C."/>
            <person name="Glavina del Rio T."/>
            <person name="Hammon N."/>
            <person name="Israni S."/>
            <person name="Dalin E."/>
            <person name="Tice H."/>
            <person name="Pitluck S."/>
            <person name="Brettin T."/>
            <person name="Bruce D."/>
            <person name="Han C."/>
            <person name="Tapia R."/>
            <person name="Gilna P."/>
            <person name="Kiss H."/>
            <person name="Schmutz J."/>
            <person name="Larimer F."/>
            <person name="Land M."/>
            <person name="Hauser L."/>
            <person name="Kyrpides N."/>
            <person name="Lykidis A."/>
            <person name="Richardson P."/>
        </authorList>
    </citation>
    <scope>NUCLEOTIDE SEQUENCE [LARGE SCALE GENOMIC DNA]</scope>
    <source>
        <strain evidence="9">OS217 / ATCC BAA-1090 / DSM 15013</strain>
    </source>
</reference>
<dbReference type="CDD" id="cd03426">
    <property type="entry name" value="NUDIX_CoAse_Nudt7"/>
    <property type="match status" value="1"/>
</dbReference>
<dbReference type="InterPro" id="IPR015797">
    <property type="entry name" value="NUDIX_hydrolase-like_dom_sf"/>
</dbReference>
<dbReference type="STRING" id="318161.Sden_1956"/>
<keyword evidence="6" id="KW-0464">Manganese</keyword>
<dbReference type="EMBL" id="CP000302">
    <property type="protein sequence ID" value="ABE55239.1"/>
    <property type="molecule type" value="Genomic_DNA"/>
</dbReference>
<accession>Q12MT7</accession>
<organism evidence="8 9">
    <name type="scientific">Shewanella denitrificans (strain OS217 / ATCC BAA-1090 / DSM 15013)</name>
    <dbReference type="NCBI Taxonomy" id="318161"/>
    <lineage>
        <taxon>Bacteria</taxon>
        <taxon>Pseudomonadati</taxon>
        <taxon>Pseudomonadota</taxon>
        <taxon>Gammaproteobacteria</taxon>
        <taxon>Alteromonadales</taxon>
        <taxon>Shewanellaceae</taxon>
        <taxon>Shewanella</taxon>
    </lineage>
</organism>
<keyword evidence="9" id="KW-1185">Reference proteome</keyword>
<dbReference type="OrthoDB" id="9802805at2"/>
<evidence type="ECO:0000256" key="3">
    <source>
        <dbReference type="ARBA" id="ARBA00022723"/>
    </source>
</evidence>
<dbReference type="KEGG" id="sdn:Sden_1956"/>
<name>Q12MT7_SHEDO</name>
<evidence type="ECO:0000256" key="2">
    <source>
        <dbReference type="ARBA" id="ARBA00001946"/>
    </source>
</evidence>
<comment type="cofactor">
    <cofactor evidence="1">
        <name>Mn(2+)</name>
        <dbReference type="ChEBI" id="CHEBI:29035"/>
    </cofactor>
</comment>
<evidence type="ECO:0000313" key="9">
    <source>
        <dbReference type="Proteomes" id="UP000001982"/>
    </source>
</evidence>